<dbReference type="Pfam" id="PF13378">
    <property type="entry name" value="MR_MLE_C"/>
    <property type="match status" value="1"/>
</dbReference>
<keyword evidence="2 5" id="KW-0460">Magnesium</keyword>
<feature type="active site" description="Proton donor/acceptor" evidence="3">
    <location>
        <position position="335"/>
    </location>
</feature>
<dbReference type="SUPFAM" id="SSF51604">
    <property type="entry name" value="Enolase C-terminal domain-like"/>
    <property type="match status" value="1"/>
</dbReference>
<accession>A0A7Z0CZU5</accession>
<feature type="binding site" evidence="4">
    <location>
        <position position="235"/>
    </location>
    <ligand>
        <name>substrate</name>
    </ligand>
</feature>
<dbReference type="InterPro" id="IPR013342">
    <property type="entry name" value="Mandelate_racemase_C"/>
</dbReference>
<dbReference type="InterPro" id="IPR036849">
    <property type="entry name" value="Enolase-like_C_sf"/>
</dbReference>
<dbReference type="InterPro" id="IPR013341">
    <property type="entry name" value="Mandelate_racemase_N_dom"/>
</dbReference>
<evidence type="ECO:0000256" key="2">
    <source>
        <dbReference type="ARBA" id="ARBA00022842"/>
    </source>
</evidence>
<dbReference type="Proteomes" id="UP000539111">
    <property type="component" value="Unassembled WGS sequence"/>
</dbReference>
<feature type="binding site" evidence="5">
    <location>
        <position position="259"/>
    </location>
    <ligand>
        <name>Mg(2+)</name>
        <dbReference type="ChEBI" id="CHEBI:18420"/>
    </ligand>
</feature>
<keyword evidence="9" id="KW-1185">Reference proteome</keyword>
<evidence type="ECO:0000313" key="9">
    <source>
        <dbReference type="Proteomes" id="UP000539111"/>
    </source>
</evidence>
<dbReference type="Gene3D" id="3.20.20.120">
    <property type="entry name" value="Enolase-like C-terminal domain"/>
    <property type="match status" value="1"/>
</dbReference>
<feature type="binding site" evidence="4">
    <location>
        <begin position="89"/>
        <end position="90"/>
    </location>
    <ligand>
        <name>substrate</name>
    </ligand>
</feature>
<dbReference type="GO" id="GO:0000287">
    <property type="term" value="F:magnesium ion binding"/>
    <property type="evidence" value="ECO:0007669"/>
    <property type="project" value="TreeGrafter"/>
</dbReference>
<comment type="caution">
    <text evidence="8">The sequence shown here is derived from an EMBL/GenBank/DDBJ whole genome shotgun (WGS) entry which is preliminary data.</text>
</comment>
<feature type="domain" description="Mandelate racemase/muconate lactonizing enzyme C-terminal" evidence="7">
    <location>
        <begin position="183"/>
        <end position="280"/>
    </location>
</feature>
<feature type="active site" description="Proton acceptor" evidence="3">
    <location>
        <position position="204"/>
    </location>
</feature>
<evidence type="ECO:0000256" key="5">
    <source>
        <dbReference type="PIRSR" id="PIRSR633978-3"/>
    </source>
</evidence>
<dbReference type="InterPro" id="IPR029065">
    <property type="entry name" value="Enolase_C-like"/>
</dbReference>
<proteinExistence type="predicted"/>
<reference evidence="8 9" key="1">
    <citation type="submission" date="2020-07" db="EMBL/GenBank/DDBJ databases">
        <title>Sequencing the genomes of 1000 actinobacteria strains.</title>
        <authorList>
            <person name="Klenk H.-P."/>
        </authorList>
    </citation>
    <scope>NUCLEOTIDE SEQUENCE [LARGE SCALE GENOMIC DNA]</scope>
    <source>
        <strain evidence="8 9">DSM 26341</strain>
    </source>
</reference>
<feature type="binding site" evidence="5">
    <location>
        <position position="285"/>
    </location>
    <ligand>
        <name>Mg(2+)</name>
        <dbReference type="ChEBI" id="CHEBI:18420"/>
    </ligand>
</feature>
<dbReference type="GO" id="GO:0009063">
    <property type="term" value="P:amino acid catabolic process"/>
    <property type="evidence" value="ECO:0007669"/>
    <property type="project" value="InterPro"/>
</dbReference>
<sequence length="405" mass="43613">MSNTFIDQTSATETSEANERHLAGLAAGEASTDRISSVQLSLAKLPLAGPVSDAKVLTGRQKPLTEIAFLFAEITTEAGCSGIGYSYSKRAGGPGQYAHAVEIAPDVIGEDPSDIGRIWTKLVWAGASVGRSGMSTQAIAAIDIALWDLKAKRADLPLAKLLGAYRDAVPCYNTSGGFLSTSIDEVVDNSRASIERGIGGIKIKVGQPDTRIDLKRVDTVRSELGDDFPLMVDANQQWNRSAAIRAGRALEEFNLTWLEEPLDAYDAEGHAALAAELATPIATGEMLTSVSEHRELIRARSVDFMQPDAPRVGGITPFLKIMALGEQAGIRMAPHFAMEIHLHLSAAYEIDPWVEHFEWLEPLFNERLTIADGRMIVPNRPGLGISLSEQARAWTVESAGFGSGF</sequence>
<dbReference type="SFLD" id="SFLDF00134">
    <property type="entry name" value="L-talarate/galactarate_dehydra"/>
    <property type="match status" value="1"/>
</dbReference>
<dbReference type="NCBIfam" id="NF047820">
    <property type="entry name" value="TalGalacDh"/>
    <property type="match status" value="1"/>
</dbReference>
<dbReference type="SUPFAM" id="SSF54826">
    <property type="entry name" value="Enolase N-terminal domain-like"/>
    <property type="match status" value="1"/>
</dbReference>
<dbReference type="GO" id="GO:0008867">
    <property type="term" value="F:galactarate dehydratase activity"/>
    <property type="evidence" value="ECO:0007669"/>
    <property type="project" value="InterPro"/>
</dbReference>
<dbReference type="PANTHER" id="PTHR13794:SF58">
    <property type="entry name" value="MITOCHONDRIAL ENOLASE SUPERFAMILY MEMBER 1"/>
    <property type="match status" value="1"/>
</dbReference>
<organism evidence="8 9">
    <name type="scientific">Spelaeicoccus albus</name>
    <dbReference type="NCBI Taxonomy" id="1280376"/>
    <lineage>
        <taxon>Bacteria</taxon>
        <taxon>Bacillati</taxon>
        <taxon>Actinomycetota</taxon>
        <taxon>Actinomycetes</taxon>
        <taxon>Micrococcales</taxon>
        <taxon>Brevibacteriaceae</taxon>
        <taxon>Spelaeicoccus</taxon>
    </lineage>
</organism>
<dbReference type="EMBL" id="JACBZP010000001">
    <property type="protein sequence ID" value="NYI66686.1"/>
    <property type="molecule type" value="Genomic_DNA"/>
</dbReference>
<feature type="binding site" evidence="4">
    <location>
        <position position="202"/>
    </location>
    <ligand>
        <name>substrate</name>
    </ligand>
</feature>
<dbReference type="PROSITE" id="PS00908">
    <property type="entry name" value="MR_MLE_1"/>
    <property type="match status" value="1"/>
</dbReference>
<dbReference type="InterPro" id="IPR029017">
    <property type="entry name" value="Enolase-like_N"/>
</dbReference>
<dbReference type="Pfam" id="PF02746">
    <property type="entry name" value="MR_MLE_N"/>
    <property type="match status" value="1"/>
</dbReference>
<evidence type="ECO:0000313" key="8">
    <source>
        <dbReference type="EMBL" id="NYI66686.1"/>
    </source>
</evidence>
<evidence type="ECO:0000256" key="1">
    <source>
        <dbReference type="ARBA" id="ARBA00022723"/>
    </source>
</evidence>
<evidence type="ECO:0000256" key="3">
    <source>
        <dbReference type="PIRSR" id="PIRSR633978-1"/>
    </source>
</evidence>
<dbReference type="InterPro" id="IPR018110">
    <property type="entry name" value="Mandel_Rmase/mucon_lact_enz_CS"/>
</dbReference>
<dbReference type="SFLD" id="SFLDS00001">
    <property type="entry name" value="Enolase"/>
    <property type="match status" value="1"/>
</dbReference>
<comment type="cofactor">
    <cofactor evidence="5">
        <name>Mg(2+)</name>
        <dbReference type="ChEBI" id="CHEBI:18420"/>
    </cofactor>
    <text evidence="5">Binds 1 Mg(2+) ion per subunit.</text>
</comment>
<dbReference type="AlphaFoldDB" id="A0A7Z0CZU5"/>
<feature type="site" description="Increases basicity of active site His" evidence="6">
    <location>
        <position position="308"/>
    </location>
</feature>
<dbReference type="CDD" id="cd03316">
    <property type="entry name" value="MR_like"/>
    <property type="match status" value="1"/>
</dbReference>
<evidence type="ECO:0000256" key="4">
    <source>
        <dbReference type="PIRSR" id="PIRSR633978-2"/>
    </source>
</evidence>
<dbReference type="InterPro" id="IPR046945">
    <property type="entry name" value="RHMD-like"/>
</dbReference>
<dbReference type="GO" id="GO:1990594">
    <property type="term" value="F:L-altrarate dehydratase activity"/>
    <property type="evidence" value="ECO:0007669"/>
    <property type="project" value="InterPro"/>
</dbReference>
<dbReference type="PROSITE" id="PS00909">
    <property type="entry name" value="MR_MLE_2"/>
    <property type="match status" value="1"/>
</dbReference>
<gene>
    <name evidence="8" type="ORF">BJY26_000992</name>
</gene>
<dbReference type="PANTHER" id="PTHR13794">
    <property type="entry name" value="ENOLASE SUPERFAMILY, MANDELATE RACEMASE"/>
    <property type="match status" value="1"/>
</dbReference>
<evidence type="ECO:0000256" key="6">
    <source>
        <dbReference type="PIRSR" id="PIRSR633978-4"/>
    </source>
</evidence>
<evidence type="ECO:0000259" key="7">
    <source>
        <dbReference type="SMART" id="SM00922"/>
    </source>
</evidence>
<feature type="binding site" evidence="4">
    <location>
        <begin position="53"/>
        <end position="55"/>
    </location>
    <ligand>
        <name>substrate</name>
    </ligand>
</feature>
<keyword evidence="1 5" id="KW-0479">Metal-binding</keyword>
<dbReference type="InterPro" id="IPR033978">
    <property type="entry name" value="L-talarate_dehydratase"/>
</dbReference>
<dbReference type="GO" id="GO:0016052">
    <property type="term" value="P:carbohydrate catabolic process"/>
    <property type="evidence" value="ECO:0007669"/>
    <property type="project" value="TreeGrafter"/>
</dbReference>
<feature type="binding site" evidence="4">
    <location>
        <position position="355"/>
    </location>
    <ligand>
        <name>substrate</name>
    </ligand>
</feature>
<dbReference type="Gene3D" id="3.30.390.10">
    <property type="entry name" value="Enolase-like, N-terminal domain"/>
    <property type="match status" value="1"/>
</dbReference>
<dbReference type="SMART" id="SM00922">
    <property type="entry name" value="MR_MLE"/>
    <property type="match status" value="1"/>
</dbReference>
<dbReference type="SFLD" id="SFLDG00179">
    <property type="entry name" value="mandelate_racemase"/>
    <property type="match status" value="1"/>
</dbReference>
<name>A0A7Z0CZU5_9MICO</name>
<protein>
    <submittedName>
        <fullName evidence="8">L-alanine-DL-glutamate epimerase-like enolase superfamily enzyme</fullName>
    </submittedName>
</protein>
<feature type="binding site" evidence="5">
    <location>
        <position position="233"/>
    </location>
    <ligand>
        <name>Mg(2+)</name>
        <dbReference type="ChEBI" id="CHEBI:18420"/>
    </ligand>
</feature>